<dbReference type="Proteomes" id="UP000192439">
    <property type="component" value="Chromosome"/>
</dbReference>
<dbReference type="AlphaFoldDB" id="A0AB33BZ96"/>
<reference evidence="1 2" key="1">
    <citation type="journal article" date="2018" name="Harmful Algae">
        <title>The highly heterogeneous methylated genomes and diverse restriction-modification systems of bloom-forming Microcystis.</title>
        <authorList>
            <person name="Zhao L."/>
            <person name="Song Y."/>
            <person name="Li L."/>
            <person name="Gan N."/>
            <person name="Brand J.J."/>
            <person name="Song L."/>
        </authorList>
    </citation>
    <scope>NUCLEOTIDE SEQUENCE [LARGE SCALE GENOMIC DNA]</scope>
    <source>
        <strain evidence="1 2">PCC 7806SL</strain>
    </source>
</reference>
<sequence length="37" mass="4305">MIAMYIEKVPNRNSPPAVLLRESYREGDQALRELLCK</sequence>
<dbReference type="EMBL" id="CP020771">
    <property type="protein sequence ID" value="ARI82011.1"/>
    <property type="molecule type" value="Genomic_DNA"/>
</dbReference>
<keyword evidence="2" id="KW-1185">Reference proteome</keyword>
<name>A0AB33BZ96_MICA7</name>
<organism evidence="1 2">
    <name type="scientific">Microcystis aeruginosa PCC 7806SL</name>
    <dbReference type="NCBI Taxonomy" id="1903187"/>
    <lineage>
        <taxon>Bacteria</taxon>
        <taxon>Bacillati</taxon>
        <taxon>Cyanobacteriota</taxon>
        <taxon>Cyanophyceae</taxon>
        <taxon>Oscillatoriophycideae</taxon>
        <taxon>Chroococcales</taxon>
        <taxon>Microcystaceae</taxon>
        <taxon>Microcystis</taxon>
    </lineage>
</organism>
<proteinExistence type="predicted"/>
<evidence type="ECO:0000313" key="2">
    <source>
        <dbReference type="Proteomes" id="UP000192439"/>
    </source>
</evidence>
<accession>A0AB33BZ96</accession>
<gene>
    <name evidence="1" type="ORF">BH695_2732</name>
</gene>
<evidence type="ECO:0000313" key="1">
    <source>
        <dbReference type="EMBL" id="ARI82011.1"/>
    </source>
</evidence>
<protein>
    <submittedName>
        <fullName evidence="1">Uncharacterized protein</fullName>
    </submittedName>
</protein>